<dbReference type="Gene3D" id="2.70.70.10">
    <property type="entry name" value="Glucose Permease (Domain IIA)"/>
    <property type="match status" value="1"/>
</dbReference>
<dbReference type="PANTHER" id="PTHR21666:SF270">
    <property type="entry name" value="MUREIN HYDROLASE ACTIVATOR ENVC"/>
    <property type="match status" value="1"/>
</dbReference>
<keyword evidence="1" id="KW-1133">Transmembrane helix</keyword>
<accession>A0ABS8YSS8</accession>
<evidence type="ECO:0000256" key="1">
    <source>
        <dbReference type="SAM" id="Phobius"/>
    </source>
</evidence>
<feature type="domain" description="DUF5930" evidence="3">
    <location>
        <begin position="1"/>
        <end position="318"/>
    </location>
</feature>
<evidence type="ECO:0000259" key="3">
    <source>
        <dbReference type="Pfam" id="PF19353"/>
    </source>
</evidence>
<sequence length="439" mass="48666">MPRRLLDRANSSLERWLPEQRLFMKSDSSTRFVRLRPLTQTAALGAIGLLFVWSVLATSLLFIDRISSGSAREQAAISQAAFEMRLDSLARERDARAREASAAQQRFQTALEQVSQMQTALLSSEERRRELETGINVIQSTLRRTMNERDTARLELADARSTDTQKGQTPEARVQDMDQTMDMLTAVLGRTAKQRDAATRDAEAARLEAEDIALEKRLMEERNDEIFTTLEGAVQISMEPLNKMFKAAGMNPDSILSQVRRGYSGTGGPLLPIAYSSKGAVDLSADTERANGILARLDEMNMYRIAVDRLPFALPVKQGSFRFTSPYGHRWGRLHAGVDLAGRVGTDIYAPADGTVTEAGWENGYGNVVKIRHEFGISTVYGHLSKIRVKAGQKVSRGELIGDMGNTGRSTGPHLHYEIRVDGSPTNPMTFIKAAKDVF</sequence>
<dbReference type="PANTHER" id="PTHR21666">
    <property type="entry name" value="PEPTIDASE-RELATED"/>
    <property type="match status" value="1"/>
</dbReference>
<dbReference type="Proteomes" id="UP001521181">
    <property type="component" value="Unassembled WGS sequence"/>
</dbReference>
<evidence type="ECO:0000313" key="4">
    <source>
        <dbReference type="EMBL" id="MCE5972927.1"/>
    </source>
</evidence>
<dbReference type="CDD" id="cd12797">
    <property type="entry name" value="M23_peptidase"/>
    <property type="match status" value="1"/>
</dbReference>
<dbReference type="InterPro" id="IPR045974">
    <property type="entry name" value="DUF5930"/>
</dbReference>
<feature type="transmembrane region" description="Helical" evidence="1">
    <location>
        <begin position="41"/>
        <end position="63"/>
    </location>
</feature>
<dbReference type="RefSeq" id="WP_233675932.1">
    <property type="nucleotide sequence ID" value="NZ_JAJUOS010000003.1"/>
</dbReference>
<feature type="domain" description="M23ase beta-sheet core" evidence="2">
    <location>
        <begin position="334"/>
        <end position="428"/>
    </location>
</feature>
<keyword evidence="1" id="KW-0472">Membrane</keyword>
<evidence type="ECO:0000313" key="5">
    <source>
        <dbReference type="Proteomes" id="UP001521181"/>
    </source>
</evidence>
<keyword evidence="1" id="KW-0812">Transmembrane</keyword>
<name>A0ABS8YSS8_9RHOB</name>
<keyword evidence="5" id="KW-1185">Reference proteome</keyword>
<organism evidence="4 5">
    <name type="scientific">Rhodobacter flavimaris</name>
    <dbReference type="NCBI Taxonomy" id="2907145"/>
    <lineage>
        <taxon>Bacteria</taxon>
        <taxon>Pseudomonadati</taxon>
        <taxon>Pseudomonadota</taxon>
        <taxon>Alphaproteobacteria</taxon>
        <taxon>Rhodobacterales</taxon>
        <taxon>Rhodobacter group</taxon>
        <taxon>Rhodobacter</taxon>
    </lineage>
</organism>
<reference evidence="4 5" key="1">
    <citation type="submission" date="2021-12" db="EMBL/GenBank/DDBJ databases">
        <title>Sinirhodobacter sp. WL0062 is a bacterium isolated from seawater.</title>
        <authorList>
            <person name="Wang L."/>
            <person name="He W."/>
            <person name="Zhang D.-F."/>
        </authorList>
    </citation>
    <scope>NUCLEOTIDE SEQUENCE [LARGE SCALE GENOMIC DNA]</scope>
    <source>
        <strain evidence="4 5">WL0062</strain>
    </source>
</reference>
<gene>
    <name evidence="4" type="ORF">LZA78_05495</name>
</gene>
<evidence type="ECO:0000259" key="2">
    <source>
        <dbReference type="Pfam" id="PF01551"/>
    </source>
</evidence>
<dbReference type="InterPro" id="IPR050570">
    <property type="entry name" value="Cell_wall_metabolism_enzyme"/>
</dbReference>
<proteinExistence type="predicted"/>
<dbReference type="SUPFAM" id="SSF51261">
    <property type="entry name" value="Duplicated hybrid motif"/>
    <property type="match status" value="1"/>
</dbReference>
<dbReference type="Pfam" id="PF01551">
    <property type="entry name" value="Peptidase_M23"/>
    <property type="match status" value="1"/>
</dbReference>
<comment type="caution">
    <text evidence="4">The sequence shown here is derived from an EMBL/GenBank/DDBJ whole genome shotgun (WGS) entry which is preliminary data.</text>
</comment>
<dbReference type="EMBL" id="JAJUOS010000003">
    <property type="protein sequence ID" value="MCE5972927.1"/>
    <property type="molecule type" value="Genomic_DNA"/>
</dbReference>
<dbReference type="Pfam" id="PF19353">
    <property type="entry name" value="DUF5930"/>
    <property type="match status" value="1"/>
</dbReference>
<protein>
    <submittedName>
        <fullName evidence="4">DUF5930 domain-containing protein</fullName>
    </submittedName>
</protein>
<dbReference type="InterPro" id="IPR011055">
    <property type="entry name" value="Dup_hybrid_motif"/>
</dbReference>
<dbReference type="InterPro" id="IPR016047">
    <property type="entry name" value="M23ase_b-sheet_dom"/>
</dbReference>